<dbReference type="InterPro" id="IPR000907">
    <property type="entry name" value="LipOase"/>
</dbReference>
<evidence type="ECO:0008006" key="16">
    <source>
        <dbReference type="Google" id="ProtNLM"/>
    </source>
</evidence>
<sequence>MACTKTLMVTNIAGNGIVLQKKVKSNRQVRSLRHSIEEERSVSAVKLRVRKKGKQRCATMVAMNEGELISENSTTVKLSALVTVRNNKVSGSEIVNNLFTIFFPQNHTKALFLQLVSTNLDPGRMEGKLSKETVLKLSEEEGFGGMSSYRVEFSVDSNFGSPGAVTVVNGYENELFLESITIQQNLHFSCKSWLQPNKLYPHKRIFFLNKAYLPSETPIGVKEMREKEMVKLRGDGKGRRVPSDRIYDYDLYNDLGHSNSHRPTLNPYPTRCRTGRPLTTTNGAKVESRPSESELIYVPRDEELNDIKREAIDQGKLMAVFRNVMPALTDKIMGNQALFNIDYFIKESGQSILFNLGGAAQDFFKFDPPKVFSRKRSHFLQDDEFGRQVLAEFPLSIERLKVFPPVSKLDPSKYGSVESALKEEHIIGQMEGMSIQQALEENKLFMVDYHDFYLPFLDRINALEERKAYATTTILFLTKMGTLKPIAIQLALPTGNPNTSSKKVLTPPTDATSKWLWQLGKAHVCSNDAGVTNTCLPGTPNNRCSSAIECDASYIQAFASSYASLINAEGTIETDHTPGRYCMQMTSAAYKDWWRFDLEGFPEDLIRRGLAVPDPTQPHGIRVLIEDYPYAADGLLIWSSIKNLVRTYVNYYYKNCNAVSSDNELQSWYTEFINLGHPDHKSASWWPKLAHPEDLISVLTTVIWLVTAQHAVLNFGQYPHGGYVPIRPPLMRKLIPKEEDPEYSDFVMNPQRYFLSSLPSLFQASRFMAVIDIGSAHSPDEEYIGERNDLSSWLGEPEIIDAFNQFSMDMKSIEIEIKRRNADPKLRNRCGVDALPFELLVPSSGCGATGQGVPNSVTA</sequence>
<evidence type="ECO:0000256" key="10">
    <source>
        <dbReference type="PROSITE-ProRule" id="PRU00152"/>
    </source>
</evidence>
<accession>A0AAQ3P8D3</accession>
<dbReference type="EMBL" id="CP144700">
    <property type="protein sequence ID" value="WVZ22990.1"/>
    <property type="molecule type" value="Genomic_DNA"/>
</dbReference>
<comment type="similarity">
    <text evidence="1">Belongs to the lipoxygenase family.</text>
</comment>
<dbReference type="Pfam" id="PF01477">
    <property type="entry name" value="PLAT"/>
    <property type="match status" value="1"/>
</dbReference>
<keyword evidence="15" id="KW-1185">Reference proteome</keyword>
<dbReference type="SUPFAM" id="SSF49723">
    <property type="entry name" value="Lipase/lipooxygenase domain (PLAT/LH2 domain)"/>
    <property type="match status" value="1"/>
</dbReference>
<evidence type="ECO:0000256" key="9">
    <source>
        <dbReference type="ARBA" id="ARBA00023160"/>
    </source>
</evidence>
<evidence type="ECO:0000256" key="11">
    <source>
        <dbReference type="SAM" id="MobiDB-lite"/>
    </source>
</evidence>
<comment type="caution">
    <text evidence="10">Lacks conserved residue(s) required for the propagation of feature annotation.</text>
</comment>
<evidence type="ECO:0000259" key="13">
    <source>
        <dbReference type="PROSITE" id="PS51393"/>
    </source>
</evidence>
<evidence type="ECO:0000313" key="15">
    <source>
        <dbReference type="Proteomes" id="UP001374535"/>
    </source>
</evidence>
<evidence type="ECO:0000256" key="8">
    <source>
        <dbReference type="ARBA" id="ARBA00023098"/>
    </source>
</evidence>
<evidence type="ECO:0000256" key="3">
    <source>
        <dbReference type="ARBA" id="ARBA00022723"/>
    </source>
</evidence>
<dbReference type="Gene3D" id="4.10.372.10">
    <property type="entry name" value="Lipoxygenase-1, Domain 3"/>
    <property type="match status" value="1"/>
</dbReference>
<proteinExistence type="inferred from homology"/>
<dbReference type="PANTHER" id="PTHR11771">
    <property type="entry name" value="LIPOXYGENASE"/>
    <property type="match status" value="1"/>
</dbReference>
<keyword evidence="8" id="KW-0443">Lipid metabolism</keyword>
<keyword evidence="7" id="KW-0560">Oxidoreductase</keyword>
<dbReference type="SUPFAM" id="SSF48484">
    <property type="entry name" value="Lipoxigenase"/>
    <property type="match status" value="1"/>
</dbReference>
<dbReference type="InterPro" id="IPR036392">
    <property type="entry name" value="PLAT/LH2_dom_sf"/>
</dbReference>
<reference evidence="14 15" key="1">
    <citation type="journal article" date="2023" name="Life. Sci Alliance">
        <title>Evolutionary insights into 3D genome organization and epigenetic landscape of Vigna mungo.</title>
        <authorList>
            <person name="Junaid A."/>
            <person name="Singh B."/>
            <person name="Bhatia S."/>
        </authorList>
    </citation>
    <scope>NUCLEOTIDE SEQUENCE [LARGE SCALE GENOMIC DNA]</scope>
    <source>
        <strain evidence="14">Urdbean</strain>
    </source>
</reference>
<keyword evidence="9" id="KW-0275">Fatty acid biosynthesis</keyword>
<dbReference type="Gene3D" id="1.20.245.10">
    <property type="entry name" value="Lipoxygenase-1, Domain 5"/>
    <property type="match status" value="1"/>
</dbReference>
<dbReference type="PROSITE" id="PS50095">
    <property type="entry name" value="PLAT"/>
    <property type="match status" value="1"/>
</dbReference>
<dbReference type="Gene3D" id="2.60.60.20">
    <property type="entry name" value="PLAT/LH2 domain"/>
    <property type="match status" value="1"/>
</dbReference>
<feature type="domain" description="Lipoxygenase" evidence="13">
    <location>
        <begin position="211"/>
        <end position="859"/>
    </location>
</feature>
<dbReference type="PRINTS" id="PR00468">
    <property type="entry name" value="PLTLPOXGNASE"/>
</dbReference>
<dbReference type="Pfam" id="PF00305">
    <property type="entry name" value="Lipoxygenase"/>
    <property type="match status" value="2"/>
</dbReference>
<dbReference type="Proteomes" id="UP001374535">
    <property type="component" value="Chromosome 1"/>
</dbReference>
<dbReference type="InterPro" id="IPR001246">
    <property type="entry name" value="LipOase_plant"/>
</dbReference>
<evidence type="ECO:0000259" key="12">
    <source>
        <dbReference type="PROSITE" id="PS50095"/>
    </source>
</evidence>
<feature type="region of interest" description="Disordered" evidence="11">
    <location>
        <begin position="260"/>
        <end position="291"/>
    </location>
</feature>
<dbReference type="InterPro" id="IPR027433">
    <property type="entry name" value="Lipoxygenase_dom_3"/>
</dbReference>
<dbReference type="SMART" id="SM00308">
    <property type="entry name" value="LH2"/>
    <property type="match status" value="1"/>
</dbReference>
<evidence type="ECO:0000256" key="5">
    <source>
        <dbReference type="ARBA" id="ARBA00022832"/>
    </source>
</evidence>
<dbReference type="InterPro" id="IPR001024">
    <property type="entry name" value="PLAT/LH2_dom"/>
</dbReference>
<keyword evidence="2" id="KW-0444">Lipid biosynthesis</keyword>
<dbReference type="InterPro" id="IPR036226">
    <property type="entry name" value="LipOase_C_sf"/>
</dbReference>
<dbReference type="AlphaFoldDB" id="A0AAQ3P8D3"/>
<keyword evidence="3" id="KW-0479">Metal-binding</keyword>
<evidence type="ECO:0000256" key="2">
    <source>
        <dbReference type="ARBA" id="ARBA00022516"/>
    </source>
</evidence>
<evidence type="ECO:0000256" key="6">
    <source>
        <dbReference type="ARBA" id="ARBA00022964"/>
    </source>
</evidence>
<dbReference type="Gene3D" id="4.10.375.10">
    <property type="entry name" value="Lipoxygenase-1, Domain 2"/>
    <property type="match status" value="1"/>
</dbReference>
<evidence type="ECO:0000313" key="14">
    <source>
        <dbReference type="EMBL" id="WVZ22990.1"/>
    </source>
</evidence>
<keyword evidence="6" id="KW-0223">Dioxygenase</keyword>
<dbReference type="GO" id="GO:0016702">
    <property type="term" value="F:oxidoreductase activity, acting on single donors with incorporation of molecular oxygen, incorporation of two atoms of oxygen"/>
    <property type="evidence" value="ECO:0007669"/>
    <property type="project" value="InterPro"/>
</dbReference>
<feature type="domain" description="PLAT" evidence="12">
    <location>
        <begin position="78"/>
        <end position="208"/>
    </location>
</feature>
<keyword evidence="4" id="KW-0925">Oxylipin biosynthesis</keyword>
<dbReference type="GO" id="GO:0046872">
    <property type="term" value="F:metal ion binding"/>
    <property type="evidence" value="ECO:0007669"/>
    <property type="project" value="UniProtKB-KW"/>
</dbReference>
<keyword evidence="5" id="KW-0276">Fatty acid metabolism</keyword>
<dbReference type="Gene3D" id="3.10.450.60">
    <property type="match status" value="1"/>
</dbReference>
<protein>
    <recommendedName>
        <fullName evidence="16">Lipoxygenase</fullName>
    </recommendedName>
</protein>
<gene>
    <name evidence="14" type="ORF">V8G54_001534</name>
</gene>
<evidence type="ECO:0000256" key="4">
    <source>
        <dbReference type="ARBA" id="ARBA00022767"/>
    </source>
</evidence>
<dbReference type="InterPro" id="IPR013819">
    <property type="entry name" value="LipOase_C"/>
</dbReference>
<dbReference type="GO" id="GO:0006633">
    <property type="term" value="P:fatty acid biosynthetic process"/>
    <property type="evidence" value="ECO:0007669"/>
    <property type="project" value="UniProtKB-KW"/>
</dbReference>
<dbReference type="PROSITE" id="PS51393">
    <property type="entry name" value="LIPOXYGENASE_3"/>
    <property type="match status" value="1"/>
</dbReference>
<name>A0AAQ3P8D3_VIGMU</name>
<dbReference type="GO" id="GO:0031408">
    <property type="term" value="P:oxylipin biosynthetic process"/>
    <property type="evidence" value="ECO:0007669"/>
    <property type="project" value="UniProtKB-KW"/>
</dbReference>
<evidence type="ECO:0000256" key="7">
    <source>
        <dbReference type="ARBA" id="ARBA00023002"/>
    </source>
</evidence>
<dbReference type="GO" id="GO:0034440">
    <property type="term" value="P:lipid oxidation"/>
    <property type="evidence" value="ECO:0007669"/>
    <property type="project" value="InterPro"/>
</dbReference>
<organism evidence="14 15">
    <name type="scientific">Vigna mungo</name>
    <name type="common">Black gram</name>
    <name type="synonym">Phaseolus mungo</name>
    <dbReference type="NCBI Taxonomy" id="3915"/>
    <lineage>
        <taxon>Eukaryota</taxon>
        <taxon>Viridiplantae</taxon>
        <taxon>Streptophyta</taxon>
        <taxon>Embryophyta</taxon>
        <taxon>Tracheophyta</taxon>
        <taxon>Spermatophyta</taxon>
        <taxon>Magnoliopsida</taxon>
        <taxon>eudicotyledons</taxon>
        <taxon>Gunneridae</taxon>
        <taxon>Pentapetalae</taxon>
        <taxon>rosids</taxon>
        <taxon>fabids</taxon>
        <taxon>Fabales</taxon>
        <taxon>Fabaceae</taxon>
        <taxon>Papilionoideae</taxon>
        <taxon>50 kb inversion clade</taxon>
        <taxon>NPAAA clade</taxon>
        <taxon>indigoferoid/millettioid clade</taxon>
        <taxon>Phaseoleae</taxon>
        <taxon>Vigna</taxon>
    </lineage>
</organism>
<evidence type="ECO:0000256" key="1">
    <source>
        <dbReference type="ARBA" id="ARBA00009419"/>
    </source>
</evidence>